<evidence type="ECO:0000259" key="9">
    <source>
        <dbReference type="PROSITE" id="PS50928"/>
    </source>
</evidence>
<organism evidence="10 11">
    <name type="scientific">Skermanella stibiiresistens SB22</name>
    <dbReference type="NCBI Taxonomy" id="1385369"/>
    <lineage>
        <taxon>Bacteria</taxon>
        <taxon>Pseudomonadati</taxon>
        <taxon>Pseudomonadota</taxon>
        <taxon>Alphaproteobacteria</taxon>
        <taxon>Rhodospirillales</taxon>
        <taxon>Azospirillaceae</taxon>
        <taxon>Skermanella</taxon>
    </lineage>
</organism>
<keyword evidence="6 8" id="KW-1133">Transmembrane helix</keyword>
<sequence>MPEFGPNQFVFLLHGAVWTIALSVLSLVIGAVFAFVVALCRISGSRTVRAISAIYVQAIQGTPLMVLMLISYFGLNILGVDVPALVGATIAMTLYVSAFLGEVWRGSLLSIPRTQWEASECLGHSRAARMRHIILPQAVKISIPPTVTFMVQIVKNTSLASIIGFVELTQAGKLVNNSTFQPFVCFLCVAALYFAVCYPISLWGRHLEKQYNVVR</sequence>
<gene>
    <name evidence="10" type="ORF">N825_24340</name>
</gene>
<protein>
    <submittedName>
        <fullName evidence="10">Amino acid ABC transporter permease</fullName>
    </submittedName>
</protein>
<feature type="transmembrane region" description="Helical" evidence="8">
    <location>
        <begin position="84"/>
        <end position="104"/>
    </location>
</feature>
<evidence type="ECO:0000313" key="11">
    <source>
        <dbReference type="Proteomes" id="UP000019486"/>
    </source>
</evidence>
<evidence type="ECO:0000256" key="3">
    <source>
        <dbReference type="ARBA" id="ARBA00022448"/>
    </source>
</evidence>
<comment type="similarity">
    <text evidence="2">Belongs to the binding-protein-dependent transport system permease family. HisMQ subfamily.</text>
</comment>
<feature type="transmembrane region" description="Helical" evidence="8">
    <location>
        <begin position="54"/>
        <end position="78"/>
    </location>
</feature>
<dbReference type="SUPFAM" id="SSF161098">
    <property type="entry name" value="MetI-like"/>
    <property type="match status" value="1"/>
</dbReference>
<dbReference type="PATRIC" id="fig|1385369.3.peg.1201"/>
<dbReference type="GO" id="GO:0043190">
    <property type="term" value="C:ATP-binding cassette (ABC) transporter complex"/>
    <property type="evidence" value="ECO:0007669"/>
    <property type="project" value="InterPro"/>
</dbReference>
<dbReference type="AlphaFoldDB" id="W9H6N0"/>
<keyword evidence="3 8" id="KW-0813">Transport</keyword>
<dbReference type="STRING" id="1385369.N825_24340"/>
<dbReference type="PROSITE" id="PS50928">
    <property type="entry name" value="ABC_TM1"/>
    <property type="match status" value="1"/>
</dbReference>
<name>W9H6N0_9PROT</name>
<accession>W9H6N0</accession>
<dbReference type="PANTHER" id="PTHR30614:SF34">
    <property type="entry name" value="BLR6398 PROTEIN"/>
    <property type="match status" value="1"/>
</dbReference>
<keyword evidence="11" id="KW-1185">Reference proteome</keyword>
<dbReference type="GO" id="GO:0022857">
    <property type="term" value="F:transmembrane transporter activity"/>
    <property type="evidence" value="ECO:0007669"/>
    <property type="project" value="InterPro"/>
</dbReference>
<dbReference type="InterPro" id="IPR035906">
    <property type="entry name" value="MetI-like_sf"/>
</dbReference>
<dbReference type="InterPro" id="IPR010065">
    <property type="entry name" value="AA_ABC_transptr_permease_3TM"/>
</dbReference>
<evidence type="ECO:0000256" key="5">
    <source>
        <dbReference type="ARBA" id="ARBA00022692"/>
    </source>
</evidence>
<feature type="domain" description="ABC transmembrane type-1" evidence="9">
    <location>
        <begin position="12"/>
        <end position="204"/>
    </location>
</feature>
<evidence type="ECO:0000313" key="10">
    <source>
        <dbReference type="EMBL" id="EWY41674.1"/>
    </source>
</evidence>
<evidence type="ECO:0000256" key="2">
    <source>
        <dbReference type="ARBA" id="ARBA00010072"/>
    </source>
</evidence>
<dbReference type="PANTHER" id="PTHR30614">
    <property type="entry name" value="MEMBRANE COMPONENT OF AMINO ACID ABC TRANSPORTER"/>
    <property type="match status" value="1"/>
</dbReference>
<comment type="subcellular location">
    <subcellularLocation>
        <location evidence="1">Cell inner membrane</location>
        <topology evidence="1">Multi-pass membrane protein</topology>
    </subcellularLocation>
    <subcellularLocation>
        <location evidence="8">Cell membrane</location>
        <topology evidence="8">Multi-pass membrane protein</topology>
    </subcellularLocation>
</comment>
<dbReference type="Gene3D" id="1.10.3720.10">
    <property type="entry name" value="MetI-like"/>
    <property type="match status" value="1"/>
</dbReference>
<feature type="transmembrane region" description="Helical" evidence="8">
    <location>
        <begin position="20"/>
        <end position="42"/>
    </location>
</feature>
<dbReference type="RefSeq" id="WP_037448243.1">
    <property type="nucleotide sequence ID" value="NZ_AVFL01000003.1"/>
</dbReference>
<dbReference type="OrthoDB" id="9814550at2"/>
<dbReference type="NCBIfam" id="TIGR01726">
    <property type="entry name" value="HEQRo_perm_3TM"/>
    <property type="match status" value="1"/>
</dbReference>
<dbReference type="Pfam" id="PF00528">
    <property type="entry name" value="BPD_transp_1"/>
    <property type="match status" value="1"/>
</dbReference>
<keyword evidence="7 8" id="KW-0472">Membrane</keyword>
<evidence type="ECO:0000256" key="1">
    <source>
        <dbReference type="ARBA" id="ARBA00004429"/>
    </source>
</evidence>
<keyword evidence="5 8" id="KW-0812">Transmembrane</keyword>
<evidence type="ECO:0000256" key="4">
    <source>
        <dbReference type="ARBA" id="ARBA00022475"/>
    </source>
</evidence>
<evidence type="ECO:0000256" key="7">
    <source>
        <dbReference type="ARBA" id="ARBA00023136"/>
    </source>
</evidence>
<dbReference type="GO" id="GO:0006865">
    <property type="term" value="P:amino acid transport"/>
    <property type="evidence" value="ECO:0007669"/>
    <property type="project" value="TreeGrafter"/>
</dbReference>
<proteinExistence type="inferred from homology"/>
<comment type="caution">
    <text evidence="10">The sequence shown here is derived from an EMBL/GenBank/DDBJ whole genome shotgun (WGS) entry which is preliminary data.</text>
</comment>
<dbReference type="CDD" id="cd06261">
    <property type="entry name" value="TM_PBP2"/>
    <property type="match status" value="1"/>
</dbReference>
<dbReference type="InterPro" id="IPR000515">
    <property type="entry name" value="MetI-like"/>
</dbReference>
<dbReference type="Proteomes" id="UP000019486">
    <property type="component" value="Unassembled WGS sequence"/>
</dbReference>
<evidence type="ECO:0000256" key="8">
    <source>
        <dbReference type="RuleBase" id="RU363032"/>
    </source>
</evidence>
<feature type="transmembrane region" description="Helical" evidence="8">
    <location>
        <begin position="183"/>
        <end position="203"/>
    </location>
</feature>
<evidence type="ECO:0000256" key="6">
    <source>
        <dbReference type="ARBA" id="ARBA00022989"/>
    </source>
</evidence>
<reference evidence="10 11" key="1">
    <citation type="submission" date="2013-08" db="EMBL/GenBank/DDBJ databases">
        <title>The genome sequence of Skermanella stibiiresistens.</title>
        <authorList>
            <person name="Zhu W."/>
            <person name="Wang G."/>
        </authorList>
    </citation>
    <scope>NUCLEOTIDE SEQUENCE [LARGE SCALE GENOMIC DNA]</scope>
    <source>
        <strain evidence="10 11">SB22</strain>
    </source>
</reference>
<keyword evidence="4" id="KW-1003">Cell membrane</keyword>
<dbReference type="InterPro" id="IPR043429">
    <property type="entry name" value="ArtM/GltK/GlnP/TcyL/YhdX-like"/>
</dbReference>
<dbReference type="EMBL" id="AVFL01000003">
    <property type="protein sequence ID" value="EWY41674.1"/>
    <property type="molecule type" value="Genomic_DNA"/>
</dbReference>